<dbReference type="Proteomes" id="UP000199288">
    <property type="component" value="Unassembled WGS sequence"/>
</dbReference>
<dbReference type="Gene3D" id="3.30.980.10">
    <property type="entry name" value="Threonyl-trna Synthetase, Chain A, domain 2"/>
    <property type="match status" value="1"/>
</dbReference>
<keyword evidence="2" id="KW-1185">Reference proteome</keyword>
<gene>
    <name evidence="1" type="ORF">SAMN02910418_01378</name>
</gene>
<dbReference type="GO" id="GO:0000166">
    <property type="term" value="F:nucleotide binding"/>
    <property type="evidence" value="ECO:0007669"/>
    <property type="project" value="InterPro"/>
</dbReference>
<reference evidence="2" key="1">
    <citation type="submission" date="2016-10" db="EMBL/GenBank/DDBJ databases">
        <authorList>
            <person name="Varghese N."/>
            <person name="Submissions S."/>
        </authorList>
    </citation>
    <scope>NUCLEOTIDE SEQUENCE [LARGE SCALE GENOMIC DNA]</scope>
    <source>
        <strain evidence="2">KPR-1</strain>
    </source>
</reference>
<evidence type="ECO:0000313" key="1">
    <source>
        <dbReference type="EMBL" id="SEA32759.1"/>
    </source>
</evidence>
<dbReference type="InterPro" id="IPR018163">
    <property type="entry name" value="Thr/Ala-tRNA-synth_IIc_edit"/>
</dbReference>
<dbReference type="SUPFAM" id="SSF55186">
    <property type="entry name" value="ThrRS/AlaRS common domain"/>
    <property type="match status" value="1"/>
</dbReference>
<organism evidence="1 2">
    <name type="scientific">Bowdeniella nasicola</name>
    <dbReference type="NCBI Taxonomy" id="208480"/>
    <lineage>
        <taxon>Bacteria</taxon>
        <taxon>Bacillati</taxon>
        <taxon>Actinomycetota</taxon>
        <taxon>Actinomycetes</taxon>
        <taxon>Actinomycetales</taxon>
        <taxon>Actinomycetaceae</taxon>
        <taxon>Bowdeniella</taxon>
    </lineage>
</organism>
<evidence type="ECO:0000313" key="2">
    <source>
        <dbReference type="Proteomes" id="UP000199288"/>
    </source>
</evidence>
<dbReference type="GO" id="GO:0004812">
    <property type="term" value="F:aminoacyl-tRNA ligase activity"/>
    <property type="evidence" value="ECO:0007669"/>
    <property type="project" value="UniProtKB-KW"/>
</dbReference>
<proteinExistence type="predicted"/>
<sequence>MRRCAAGSLIGMTLPTRDTTVTYPAGETSGASTIAHIEERGDGSVAVILDTTCAHPVDPSWPDQGADRGTLTIGGEARELRDVLVGAIHEGMLYLGNEVPVRTGTEGWVFVVAHVIDGPAPELGAEALVEVDAAYRFSLSAAHTACHLAALALDEALAEFWTKSAPLDALGSPAFDRLAIQSSRIAPLVSEDTYRLGKSLRKKGLPASAFDDPDTIAEHVNERLAQWLASGAGVRIEADGGDLSGRRHWVCDLPEGDVSLPCGGTHVTSLSQLSAAVVDFGVSGEGNTREVLMTTRVTVVE</sequence>
<accession>A0A1H4A9T7</accession>
<dbReference type="EMBL" id="FNQV01000007">
    <property type="protein sequence ID" value="SEA32759.1"/>
    <property type="molecule type" value="Genomic_DNA"/>
</dbReference>
<name>A0A1H4A9T7_9ACTO</name>
<protein>
    <submittedName>
        <fullName evidence="1">Alanyl-tRNA synthetase</fullName>
    </submittedName>
</protein>
<keyword evidence="1" id="KW-0436">Ligase</keyword>
<keyword evidence="1" id="KW-0030">Aminoacyl-tRNA synthetase</keyword>
<dbReference type="AlphaFoldDB" id="A0A1H4A9T7"/>